<keyword evidence="2" id="KW-0812">Transmembrane</keyword>
<dbReference type="AlphaFoldDB" id="A0A9P5G6M4"/>
<feature type="region of interest" description="Disordered" evidence="1">
    <location>
        <begin position="1"/>
        <end position="42"/>
    </location>
</feature>
<proteinExistence type="predicted"/>
<keyword evidence="2" id="KW-0472">Membrane</keyword>
<dbReference type="NCBIfam" id="TIGR01571">
    <property type="entry name" value="A_thal_Cys_rich"/>
    <property type="match status" value="1"/>
</dbReference>
<dbReference type="EMBL" id="QQZK01000053">
    <property type="protein sequence ID" value="KAF5099932.1"/>
    <property type="molecule type" value="Genomic_DNA"/>
</dbReference>
<sequence>MTAAQVQQSSKFSPPAYQNDSGAIAPTKKREEEEEEEEEIDYSVTDKLIEDRDYYDNASAAAPIVSKDGNFEFSLMDTIKRPDVLCPSVMFESCIFARSNRALLRTPEEDPANVGESWGDYINCTSIGYSLMAAFTYSIGNIVWRTRRRNTIRRRYQIEGNCFKDCAATTFCSPCALAQEDHEIKAREQEIYASDFKQGQQQLAFENMV</sequence>
<protein>
    <submittedName>
        <fullName evidence="3">Uncharacterized protein</fullName>
    </submittedName>
</protein>
<organism evidence="3 4">
    <name type="scientific">Geotrichum candidum</name>
    <name type="common">Oospora lactis</name>
    <name type="synonym">Dipodascus geotrichum</name>
    <dbReference type="NCBI Taxonomy" id="1173061"/>
    <lineage>
        <taxon>Eukaryota</taxon>
        <taxon>Fungi</taxon>
        <taxon>Dikarya</taxon>
        <taxon>Ascomycota</taxon>
        <taxon>Saccharomycotina</taxon>
        <taxon>Dipodascomycetes</taxon>
        <taxon>Dipodascales</taxon>
        <taxon>Dipodascaceae</taxon>
        <taxon>Geotrichum</taxon>
    </lineage>
</organism>
<name>A0A9P5G6M4_GEOCN</name>
<evidence type="ECO:0000256" key="1">
    <source>
        <dbReference type="SAM" id="MobiDB-lite"/>
    </source>
</evidence>
<reference evidence="3" key="2">
    <citation type="submission" date="2020-01" db="EMBL/GenBank/DDBJ databases">
        <authorList>
            <person name="Perkins V."/>
            <person name="Lessard M.-H."/>
            <person name="Dugat-Bony E."/>
            <person name="Frenette M."/>
            <person name="Labrie S."/>
        </authorList>
    </citation>
    <scope>NUCLEOTIDE SEQUENCE</scope>
    <source>
        <strain evidence="3">LMA-70</strain>
    </source>
</reference>
<comment type="caution">
    <text evidence="3">The sequence shown here is derived from an EMBL/GenBank/DDBJ whole genome shotgun (WGS) entry which is preliminary data.</text>
</comment>
<dbReference type="PANTHER" id="PTHR15907">
    <property type="entry name" value="DUF614 FAMILY PROTEIN-RELATED"/>
    <property type="match status" value="1"/>
</dbReference>
<feature type="transmembrane region" description="Helical" evidence="2">
    <location>
        <begin position="127"/>
        <end position="144"/>
    </location>
</feature>
<dbReference type="InterPro" id="IPR006461">
    <property type="entry name" value="PLAC_motif_containing"/>
</dbReference>
<reference evidence="3" key="1">
    <citation type="journal article" date="2020" name="Front. Microbiol.">
        <title>Phenotypic and Genetic Characterization of the Cheese Ripening Yeast Geotrichum candidum.</title>
        <authorList>
            <person name="Perkins V."/>
            <person name="Vignola S."/>
            <person name="Lessard M.H."/>
            <person name="Plante P.L."/>
            <person name="Corbeil J."/>
            <person name="Dugat-Bony E."/>
            <person name="Frenette M."/>
            <person name="Labrie S."/>
        </authorList>
    </citation>
    <scope>NUCLEOTIDE SEQUENCE</scope>
    <source>
        <strain evidence="3">LMA-70</strain>
    </source>
</reference>
<evidence type="ECO:0000313" key="4">
    <source>
        <dbReference type="Proteomes" id="UP000750522"/>
    </source>
</evidence>
<accession>A0A9P5G6M4</accession>
<dbReference type="Pfam" id="PF04749">
    <property type="entry name" value="PLAC8"/>
    <property type="match status" value="1"/>
</dbReference>
<evidence type="ECO:0000256" key="2">
    <source>
        <dbReference type="SAM" id="Phobius"/>
    </source>
</evidence>
<evidence type="ECO:0000313" key="3">
    <source>
        <dbReference type="EMBL" id="KAF5099932.1"/>
    </source>
</evidence>
<keyword evidence="2" id="KW-1133">Transmembrane helix</keyword>
<feature type="compositionally biased region" description="Acidic residues" evidence="1">
    <location>
        <begin position="32"/>
        <end position="41"/>
    </location>
</feature>
<dbReference type="Proteomes" id="UP000750522">
    <property type="component" value="Unassembled WGS sequence"/>
</dbReference>
<feature type="compositionally biased region" description="Polar residues" evidence="1">
    <location>
        <begin position="1"/>
        <end position="21"/>
    </location>
</feature>
<gene>
    <name evidence="3" type="ORF">DV451_002755</name>
</gene>